<keyword evidence="2" id="KW-1185">Reference proteome</keyword>
<accession>A0A0U5GGL0</accession>
<dbReference type="AlphaFoldDB" id="A0A0U5GGL0"/>
<reference evidence="1 2" key="1">
    <citation type="submission" date="2014-09" db="EMBL/GenBank/DDBJ databases">
        <authorList>
            <person name="Regsiter A."/>
        </authorList>
    </citation>
    <scope>NUCLEOTIDE SEQUENCE [LARGE SCALE GENOMIC DNA]</scope>
</reference>
<protein>
    <submittedName>
        <fullName evidence="1">Uncharacterized protein</fullName>
    </submittedName>
</protein>
<organism evidence="1 2">
    <name type="scientific">Xanthomonas citri pv. citri</name>
    <dbReference type="NCBI Taxonomy" id="611301"/>
    <lineage>
        <taxon>Bacteria</taxon>
        <taxon>Pseudomonadati</taxon>
        <taxon>Pseudomonadota</taxon>
        <taxon>Gammaproteobacteria</taxon>
        <taxon>Lysobacterales</taxon>
        <taxon>Lysobacteraceae</taxon>
        <taxon>Xanthomonas</taxon>
    </lineage>
</organism>
<comment type="caution">
    <text evidence="1">The sequence shown here is derived from an EMBL/GenBank/DDBJ whole genome shotgun (WGS) entry which is preliminary data.</text>
</comment>
<evidence type="ECO:0000313" key="2">
    <source>
        <dbReference type="Proteomes" id="UP000052230"/>
    </source>
</evidence>
<dbReference type="EMBL" id="CCXZ01000193">
    <property type="protein sequence ID" value="CEG19195.1"/>
    <property type="molecule type" value="Genomic_DNA"/>
</dbReference>
<gene>
    <name evidence="1" type="ORF">XAC3562_940003</name>
</gene>
<name>A0A0U5GGL0_XANCI</name>
<evidence type="ECO:0000313" key="1">
    <source>
        <dbReference type="EMBL" id="CEG19195.1"/>
    </source>
</evidence>
<dbReference type="Proteomes" id="UP000052230">
    <property type="component" value="Unassembled WGS sequence"/>
</dbReference>
<sequence length="64" mass="7017">MRESRACGSQARANASIVVTAIDRDVLENGVLTGGLAACMPRNRAPERTRATGRDRSCCQHRRF</sequence>
<proteinExistence type="predicted"/>